<dbReference type="EMBL" id="CM042883">
    <property type="protein sequence ID" value="KAI4378587.1"/>
    <property type="molecule type" value="Genomic_DNA"/>
</dbReference>
<sequence length="558" mass="60300">MMGSGPGENRPLDTGVGSKEGSLPLIVVSNNDLDWLGELLGQGVDCSLVSGDSSDVVVVGESCGPVESRKRKMGDSGSDDDCLVLDGDPEKLVSVPCNQGNGDESEVEDLVVVGETGQVACRDYPHSRHDCIKFPFNTTPHVEHCDLCHCYVCDSPAPCIYWGTGVSNSDHCHGTDKDGDWKVRRKEFKLGKSADQNALGKDCSVFSNMAPLADPNIHLRSIDSGANLTLQNPGSNQVMIYQSGQTTLPVNMQRRANLAPQSFIPAPAIHHPSSQTQQYGYDLPSISQSYATRQPVFPRGNQFLNDIFHGVRHRRSENPLYAPRTVSPGLNVPQPDGYNFRRNVRPRHVSSVANTTGIPYCPPASRAGYAVPNNLSWATTPVQFGGKFQIYTAVSADHNSFLRQNSHLRPHLGPVGSTQLNVPNLLPTLVPSGSSGSSHPGGGISVDLQAVDSVYPQIHDARAVDPSNCSGQQNQGDAFQHSALAVHHQPVQQSNHHLPQVSGLSSVAINDNWWSENPLYQGQLPAEQPPAAATVDVGMLFLDFDCSWDDLPEWCPSQ</sequence>
<keyword evidence="2" id="KW-1185">Reference proteome</keyword>
<organism evidence="1 2">
    <name type="scientific">Melastoma candidum</name>
    <dbReference type="NCBI Taxonomy" id="119954"/>
    <lineage>
        <taxon>Eukaryota</taxon>
        <taxon>Viridiplantae</taxon>
        <taxon>Streptophyta</taxon>
        <taxon>Embryophyta</taxon>
        <taxon>Tracheophyta</taxon>
        <taxon>Spermatophyta</taxon>
        <taxon>Magnoliopsida</taxon>
        <taxon>eudicotyledons</taxon>
        <taxon>Gunneridae</taxon>
        <taxon>Pentapetalae</taxon>
        <taxon>rosids</taxon>
        <taxon>malvids</taxon>
        <taxon>Myrtales</taxon>
        <taxon>Melastomataceae</taxon>
        <taxon>Melastomatoideae</taxon>
        <taxon>Melastomateae</taxon>
        <taxon>Melastoma</taxon>
    </lineage>
</organism>
<evidence type="ECO:0000313" key="2">
    <source>
        <dbReference type="Proteomes" id="UP001057402"/>
    </source>
</evidence>
<dbReference type="Proteomes" id="UP001057402">
    <property type="component" value="Chromosome 4"/>
</dbReference>
<protein>
    <submittedName>
        <fullName evidence="1">Uncharacterized protein</fullName>
    </submittedName>
</protein>
<accession>A0ACB9RJG7</accession>
<name>A0ACB9RJG7_9MYRT</name>
<proteinExistence type="predicted"/>
<gene>
    <name evidence="1" type="ORF">MLD38_016047</name>
</gene>
<evidence type="ECO:0000313" key="1">
    <source>
        <dbReference type="EMBL" id="KAI4378587.1"/>
    </source>
</evidence>
<reference evidence="2" key="1">
    <citation type="journal article" date="2023" name="Front. Plant Sci.">
        <title>Chromosomal-level genome assembly of Melastoma candidum provides insights into trichome evolution.</title>
        <authorList>
            <person name="Zhong Y."/>
            <person name="Wu W."/>
            <person name="Sun C."/>
            <person name="Zou P."/>
            <person name="Liu Y."/>
            <person name="Dai S."/>
            <person name="Zhou R."/>
        </authorList>
    </citation>
    <scope>NUCLEOTIDE SEQUENCE [LARGE SCALE GENOMIC DNA]</scope>
</reference>
<comment type="caution">
    <text evidence="1">The sequence shown here is derived from an EMBL/GenBank/DDBJ whole genome shotgun (WGS) entry which is preliminary data.</text>
</comment>